<sequence length="118" mass="13340">MNEPHIIRIFDIVGGPLCISTDDGQTVHDKIAPLLKDGQRVILSFSGVDTLISLFLHVAIGQLYGELTEERIRELLSVQDMAQDDLVLLKRAVENAKAFFKNRQGYEQAWKEEVSDEE</sequence>
<reference evidence="2 3" key="1">
    <citation type="submission" date="2019-09" db="EMBL/GenBank/DDBJ databases">
        <title>Ecophysiology of the spiral-shaped methanotroph Methylospira mobilis as revealed by the complete genome sequence.</title>
        <authorList>
            <person name="Oshkin I.Y."/>
            <person name="Dedysh S.N."/>
            <person name="Miroshnikov K."/>
            <person name="Danilova O.V."/>
            <person name="Hakobyan A."/>
            <person name="Liesack W."/>
        </authorList>
    </citation>
    <scope>NUCLEOTIDE SEQUENCE [LARGE SCALE GENOMIC DNA]</scope>
    <source>
        <strain evidence="2 3">Shm1</strain>
    </source>
</reference>
<dbReference type="InParanoid" id="A0A5Q0BM58"/>
<protein>
    <submittedName>
        <fullName evidence="2">DUF4325 domain-containing protein</fullName>
    </submittedName>
</protein>
<accession>A0A5Q0BM58</accession>
<dbReference type="Pfam" id="PF14213">
    <property type="entry name" value="DUF4325"/>
    <property type="match status" value="1"/>
</dbReference>
<dbReference type="Proteomes" id="UP000325755">
    <property type="component" value="Chromosome"/>
</dbReference>
<gene>
    <name evidence="2" type="ORF">F6R98_21220</name>
</gene>
<dbReference type="EMBL" id="CP044205">
    <property type="protein sequence ID" value="QFY44840.1"/>
    <property type="molecule type" value="Genomic_DNA"/>
</dbReference>
<dbReference type="RefSeq" id="WP_153250805.1">
    <property type="nucleotide sequence ID" value="NZ_CP044205.1"/>
</dbReference>
<dbReference type="OrthoDB" id="512307at2"/>
<dbReference type="InterPro" id="IPR025474">
    <property type="entry name" value="DUF4325"/>
</dbReference>
<dbReference type="AlphaFoldDB" id="A0A5Q0BM58"/>
<organism evidence="2 3">
    <name type="scientific">Candidatus Methylospira mobilis</name>
    <dbReference type="NCBI Taxonomy" id="1808979"/>
    <lineage>
        <taxon>Bacteria</taxon>
        <taxon>Pseudomonadati</taxon>
        <taxon>Pseudomonadota</taxon>
        <taxon>Gammaproteobacteria</taxon>
        <taxon>Methylococcales</taxon>
        <taxon>Methylococcaceae</taxon>
        <taxon>Candidatus Methylospira</taxon>
    </lineage>
</organism>
<proteinExistence type="predicted"/>
<evidence type="ECO:0000313" key="2">
    <source>
        <dbReference type="EMBL" id="QFY44840.1"/>
    </source>
</evidence>
<evidence type="ECO:0000313" key="3">
    <source>
        <dbReference type="Proteomes" id="UP000325755"/>
    </source>
</evidence>
<name>A0A5Q0BM58_9GAMM</name>
<evidence type="ECO:0000259" key="1">
    <source>
        <dbReference type="Pfam" id="PF14213"/>
    </source>
</evidence>
<dbReference type="KEGG" id="mmob:F6R98_21220"/>
<feature type="domain" description="DUF4325" evidence="1">
    <location>
        <begin position="23"/>
        <end position="85"/>
    </location>
</feature>
<keyword evidence="3" id="KW-1185">Reference proteome</keyword>